<dbReference type="InterPro" id="IPR010611">
    <property type="entry name" value="3D_dom"/>
</dbReference>
<reference evidence="4" key="1">
    <citation type="journal article" date="2021" name="Proc. Natl. Acad. Sci. U.S.A.">
        <title>A Catalog of Tens of Thousands of Viruses from Human Metagenomes Reveals Hidden Associations with Chronic Diseases.</title>
        <authorList>
            <person name="Tisza M.J."/>
            <person name="Buck C.B."/>
        </authorList>
    </citation>
    <scope>NUCLEOTIDE SEQUENCE</scope>
    <source>
        <strain evidence="4">CtDgT26</strain>
    </source>
</reference>
<dbReference type="SUPFAM" id="SSF50685">
    <property type="entry name" value="Barwin-like endoglucanases"/>
    <property type="match status" value="1"/>
</dbReference>
<feature type="domain" description="3D" evidence="3">
    <location>
        <begin position="106"/>
        <end position="159"/>
    </location>
</feature>
<dbReference type="Pfam" id="PF06725">
    <property type="entry name" value="3D"/>
    <property type="match status" value="1"/>
</dbReference>
<organism evidence="4">
    <name type="scientific">Podoviridae sp. ctDgT26</name>
    <dbReference type="NCBI Taxonomy" id="2826547"/>
    <lineage>
        <taxon>Viruses</taxon>
        <taxon>Duplodnaviria</taxon>
        <taxon>Heunggongvirae</taxon>
        <taxon>Uroviricota</taxon>
        <taxon>Caudoviricetes</taxon>
    </lineage>
</organism>
<dbReference type="PANTHER" id="PTHR39160">
    <property type="entry name" value="CELL WALL-BINDING PROTEIN YOCH"/>
    <property type="match status" value="1"/>
</dbReference>
<dbReference type="PANTHER" id="PTHR39160:SF4">
    <property type="entry name" value="RESUSCITATION-PROMOTING FACTOR RPFB"/>
    <property type="match status" value="1"/>
</dbReference>
<dbReference type="GO" id="GO:0009254">
    <property type="term" value="P:peptidoglycan turnover"/>
    <property type="evidence" value="ECO:0007669"/>
    <property type="project" value="InterPro"/>
</dbReference>
<dbReference type="InterPro" id="IPR036908">
    <property type="entry name" value="RlpA-like_sf"/>
</dbReference>
<name>A0A8S5LZB1_9CAUD</name>
<dbReference type="GO" id="GO:0019867">
    <property type="term" value="C:outer membrane"/>
    <property type="evidence" value="ECO:0007669"/>
    <property type="project" value="InterPro"/>
</dbReference>
<dbReference type="Gene3D" id="2.40.40.10">
    <property type="entry name" value="RlpA-like domain"/>
    <property type="match status" value="1"/>
</dbReference>
<keyword evidence="2" id="KW-1133">Transmembrane helix</keyword>
<keyword evidence="1" id="KW-0732">Signal</keyword>
<keyword evidence="2" id="KW-0472">Membrane</keyword>
<evidence type="ECO:0000259" key="3">
    <source>
        <dbReference type="Pfam" id="PF06725"/>
    </source>
</evidence>
<sequence length="165" mass="17907">MDGIRERKKMSRKSIFTVVGGAALVLLIAAGILWVEPLAAEAEYVEEQEPVSPLVAEVIRQETPQKAAYTHESTMTVTAYCPCEKCCGAYSNGYTATGAKATQGVTIATDPDVIPLGTEVEIDGHIYIAQDVGGAISGDRIDLYFDSHEDALQWGVREKVVRWSE</sequence>
<accession>A0A8S5LZB1</accession>
<feature type="transmembrane region" description="Helical" evidence="2">
    <location>
        <begin position="15"/>
        <end position="35"/>
    </location>
</feature>
<evidence type="ECO:0000256" key="2">
    <source>
        <dbReference type="SAM" id="Phobius"/>
    </source>
</evidence>
<proteinExistence type="predicted"/>
<dbReference type="InterPro" id="IPR059180">
    <property type="entry name" value="3D_YorM"/>
</dbReference>
<protein>
    <submittedName>
        <fullName evidence="4">Lytic transglycosylase</fullName>
    </submittedName>
</protein>
<evidence type="ECO:0000256" key="1">
    <source>
        <dbReference type="ARBA" id="ARBA00022729"/>
    </source>
</evidence>
<dbReference type="EMBL" id="BK014779">
    <property type="protein sequence ID" value="DAD75308.1"/>
    <property type="molecule type" value="Genomic_DNA"/>
</dbReference>
<evidence type="ECO:0000313" key="4">
    <source>
        <dbReference type="EMBL" id="DAD75308.1"/>
    </source>
</evidence>
<dbReference type="InterPro" id="IPR051933">
    <property type="entry name" value="Resuscitation_pf_RpfB"/>
</dbReference>
<keyword evidence="2" id="KW-0812">Transmembrane</keyword>
<dbReference type="CDD" id="cd14667">
    <property type="entry name" value="3D_containing_proteins"/>
    <property type="match status" value="1"/>
</dbReference>
<dbReference type="GO" id="GO:0004553">
    <property type="term" value="F:hydrolase activity, hydrolyzing O-glycosyl compounds"/>
    <property type="evidence" value="ECO:0007669"/>
    <property type="project" value="InterPro"/>
</dbReference>